<dbReference type="SUPFAM" id="SSF55816">
    <property type="entry name" value="5'-nucleotidase (syn. UDP-sugar hydrolase), C-terminal domain"/>
    <property type="match status" value="1"/>
</dbReference>
<dbReference type="Proteomes" id="UP000237438">
    <property type="component" value="Unassembled WGS sequence"/>
</dbReference>
<dbReference type="OrthoDB" id="7722975at2759"/>
<comment type="caution">
    <text evidence="2">The sequence shown here is derived from an EMBL/GenBank/DDBJ whole genome shotgun (WGS) entry which is preliminary data.</text>
</comment>
<proteinExistence type="predicted"/>
<dbReference type="Gene3D" id="3.90.780.10">
    <property type="entry name" value="5'-Nucleotidase, C-terminal domain"/>
    <property type="match status" value="1"/>
</dbReference>
<sequence length="269" mass="30318">HGKNVTSFIAKARNNLDLDYKYGCVPRDLSYFRSTFPKNDSFVTWLVNELLPDIASKNPRRASVATFVMVNSVFMRSDLLKGPYTRDTSFIFTPYNDNFKIIKDVPFQAALEITNRGLWDPSIFFVQPVTREPTSDQTQLRSRSLASKSTNRGIQLENQEVFTASKPPTLVQGYTTVDDGGSDGDDTLHLPLTNIVFPPPIISTVVGLPAEGEPKYVDLVYNVRLTPMVLILLNNMGHNFNTANVEDYSNEPIRDVISQWVKDNWTGEC</sequence>
<dbReference type="GO" id="GO:0009166">
    <property type="term" value="P:nucleotide catabolic process"/>
    <property type="evidence" value="ECO:0007669"/>
    <property type="project" value="InterPro"/>
</dbReference>
<reference evidence="2 3" key="1">
    <citation type="submission" date="2017-10" db="EMBL/GenBank/DDBJ databases">
        <title>Development of genomic resources for the powdery mildew, Erysiphe pulchra.</title>
        <authorList>
            <person name="Wadl P.A."/>
            <person name="Mack B.M."/>
            <person name="Moore G."/>
            <person name="Beltz S.B."/>
        </authorList>
    </citation>
    <scope>NUCLEOTIDE SEQUENCE [LARGE SCALE GENOMIC DNA]</scope>
    <source>
        <strain evidence="2">Cflorida</strain>
    </source>
</reference>
<feature type="domain" description="Putative 5'-nucleotidase C-terminal" evidence="1">
    <location>
        <begin position="31"/>
        <end position="229"/>
    </location>
</feature>
<keyword evidence="3" id="KW-1185">Reference proteome</keyword>
<organism evidence="2 3">
    <name type="scientific">Erysiphe pulchra</name>
    <dbReference type="NCBI Taxonomy" id="225359"/>
    <lineage>
        <taxon>Eukaryota</taxon>
        <taxon>Fungi</taxon>
        <taxon>Dikarya</taxon>
        <taxon>Ascomycota</taxon>
        <taxon>Pezizomycotina</taxon>
        <taxon>Leotiomycetes</taxon>
        <taxon>Erysiphales</taxon>
        <taxon>Erysiphaceae</taxon>
        <taxon>Erysiphe</taxon>
    </lineage>
</organism>
<evidence type="ECO:0000313" key="3">
    <source>
        <dbReference type="Proteomes" id="UP000237438"/>
    </source>
</evidence>
<protein>
    <recommendedName>
        <fullName evidence="1">Putative 5'-nucleotidase C-terminal domain-containing protein</fullName>
    </recommendedName>
</protein>
<gene>
    <name evidence="2" type="ORF">EPUL_005086</name>
</gene>
<dbReference type="GO" id="GO:0016787">
    <property type="term" value="F:hydrolase activity"/>
    <property type="evidence" value="ECO:0007669"/>
    <property type="project" value="InterPro"/>
</dbReference>
<evidence type="ECO:0000259" key="1">
    <source>
        <dbReference type="Pfam" id="PF21953"/>
    </source>
</evidence>
<dbReference type="STRING" id="225359.A0A2S4PJ29"/>
<evidence type="ECO:0000313" key="2">
    <source>
        <dbReference type="EMBL" id="POS82049.1"/>
    </source>
</evidence>
<dbReference type="AlphaFoldDB" id="A0A2S4PJ29"/>
<feature type="non-terminal residue" evidence="2">
    <location>
        <position position="1"/>
    </location>
</feature>
<dbReference type="InterPro" id="IPR053828">
    <property type="entry name" value="Nucleosidase_C"/>
</dbReference>
<accession>A0A2S4PJ29</accession>
<dbReference type="InterPro" id="IPR036907">
    <property type="entry name" value="5'-Nucleotdase_C_sf"/>
</dbReference>
<dbReference type="Pfam" id="PF21953">
    <property type="entry name" value="NadN_nucleosid_C"/>
    <property type="match status" value="1"/>
</dbReference>
<name>A0A2S4PJ29_9PEZI</name>
<dbReference type="EMBL" id="PEDP01004684">
    <property type="protein sequence ID" value="POS82049.1"/>
    <property type="molecule type" value="Genomic_DNA"/>
</dbReference>